<dbReference type="GO" id="GO:0016628">
    <property type="term" value="F:oxidoreductase activity, acting on the CH-CH group of donors, NAD or NADP as acceptor"/>
    <property type="evidence" value="ECO:0007669"/>
    <property type="project" value="InterPro"/>
</dbReference>
<dbReference type="EMBL" id="AUPC02000345">
    <property type="protein sequence ID" value="POG61350.1"/>
    <property type="molecule type" value="Genomic_DNA"/>
</dbReference>
<protein>
    <recommendedName>
        <fullName evidence="3">Alcohol dehydrogenase-like C-terminal domain-containing protein</fullName>
    </recommendedName>
</protein>
<evidence type="ECO:0000313" key="2">
    <source>
        <dbReference type="Proteomes" id="UP000018888"/>
    </source>
</evidence>
<organism evidence="1 2">
    <name type="scientific">Rhizophagus irregularis (strain DAOM 181602 / DAOM 197198 / MUCL 43194)</name>
    <name type="common">Arbuscular mycorrhizal fungus</name>
    <name type="synonym">Glomus intraradices</name>
    <dbReference type="NCBI Taxonomy" id="747089"/>
    <lineage>
        <taxon>Eukaryota</taxon>
        <taxon>Fungi</taxon>
        <taxon>Fungi incertae sedis</taxon>
        <taxon>Mucoromycota</taxon>
        <taxon>Glomeromycotina</taxon>
        <taxon>Glomeromycetes</taxon>
        <taxon>Glomerales</taxon>
        <taxon>Glomeraceae</taxon>
        <taxon>Rhizophagus</taxon>
    </lineage>
</organism>
<dbReference type="PANTHER" id="PTHR43205">
    <property type="entry name" value="PROSTAGLANDIN REDUCTASE"/>
    <property type="match status" value="1"/>
</dbReference>
<comment type="caution">
    <text evidence="1">The sequence shown here is derived from an EMBL/GenBank/DDBJ whole genome shotgun (WGS) entry which is preliminary data.</text>
</comment>
<keyword evidence="2" id="KW-1185">Reference proteome</keyword>
<proteinExistence type="predicted"/>
<dbReference type="PANTHER" id="PTHR43205:SF7">
    <property type="entry name" value="PROSTAGLANDIN REDUCTASE 1"/>
    <property type="match status" value="1"/>
</dbReference>
<evidence type="ECO:0000313" key="1">
    <source>
        <dbReference type="EMBL" id="POG61350.1"/>
    </source>
</evidence>
<dbReference type="InterPro" id="IPR036291">
    <property type="entry name" value="NAD(P)-bd_dom_sf"/>
</dbReference>
<reference evidence="1 2" key="1">
    <citation type="journal article" date="2013" name="Proc. Natl. Acad. Sci. U.S.A.">
        <title>Genome of an arbuscular mycorrhizal fungus provides insight into the oldest plant symbiosis.</title>
        <authorList>
            <person name="Tisserant E."/>
            <person name="Malbreil M."/>
            <person name="Kuo A."/>
            <person name="Kohler A."/>
            <person name="Symeonidi A."/>
            <person name="Balestrini R."/>
            <person name="Charron P."/>
            <person name="Duensing N."/>
            <person name="Frei Dit Frey N."/>
            <person name="Gianinazzi-Pearson V."/>
            <person name="Gilbert L.B."/>
            <person name="Handa Y."/>
            <person name="Herr J.R."/>
            <person name="Hijri M."/>
            <person name="Koul R."/>
            <person name="Kawaguchi M."/>
            <person name="Krajinski F."/>
            <person name="Lammers P.J."/>
            <person name="Masclaux F.G."/>
            <person name="Murat C."/>
            <person name="Morin E."/>
            <person name="Ndikumana S."/>
            <person name="Pagni M."/>
            <person name="Petitpierre D."/>
            <person name="Requena N."/>
            <person name="Rosikiewicz P."/>
            <person name="Riley R."/>
            <person name="Saito K."/>
            <person name="San Clemente H."/>
            <person name="Shapiro H."/>
            <person name="van Tuinen D."/>
            <person name="Becard G."/>
            <person name="Bonfante P."/>
            <person name="Paszkowski U."/>
            <person name="Shachar-Hill Y.Y."/>
            <person name="Tuskan G.A."/>
            <person name="Young P.W."/>
            <person name="Sanders I.R."/>
            <person name="Henrissat B."/>
            <person name="Rensing S.A."/>
            <person name="Grigoriev I.V."/>
            <person name="Corradi N."/>
            <person name="Roux C."/>
            <person name="Martin F."/>
        </authorList>
    </citation>
    <scope>NUCLEOTIDE SEQUENCE [LARGE SCALE GENOMIC DNA]</scope>
    <source>
        <strain evidence="1 2">DAOM 197198</strain>
    </source>
</reference>
<dbReference type="AlphaFoldDB" id="A0A2P4P7I5"/>
<dbReference type="InterPro" id="IPR045010">
    <property type="entry name" value="MDR_fam"/>
</dbReference>
<reference evidence="1 2" key="2">
    <citation type="journal article" date="2018" name="New Phytol.">
        <title>High intraspecific genome diversity in the model arbuscular mycorrhizal symbiont Rhizophagus irregularis.</title>
        <authorList>
            <person name="Chen E.C.H."/>
            <person name="Morin E."/>
            <person name="Beaudet D."/>
            <person name="Noel J."/>
            <person name="Yildirir G."/>
            <person name="Ndikumana S."/>
            <person name="Charron P."/>
            <person name="St-Onge C."/>
            <person name="Giorgi J."/>
            <person name="Kruger M."/>
            <person name="Marton T."/>
            <person name="Ropars J."/>
            <person name="Grigoriev I.V."/>
            <person name="Hainaut M."/>
            <person name="Henrissat B."/>
            <person name="Roux C."/>
            <person name="Martin F."/>
            <person name="Corradi N."/>
        </authorList>
    </citation>
    <scope>NUCLEOTIDE SEQUENCE [LARGE SCALE GENOMIC DNA]</scope>
    <source>
        <strain evidence="1 2">DAOM 197198</strain>
    </source>
</reference>
<dbReference type="Proteomes" id="UP000018888">
    <property type="component" value="Unassembled WGS sequence"/>
</dbReference>
<gene>
    <name evidence="1" type="ORF">GLOIN_2v1786719</name>
</gene>
<name>A0A2P4P7I5_RHIID</name>
<sequence length="56" mass="6034">MSTAAGLTGQLVGQIAKIKGMRVVGSTGSDEKVDFLLNELKFDAAFNYKKVNLDNE</sequence>
<evidence type="ECO:0008006" key="3">
    <source>
        <dbReference type="Google" id="ProtNLM"/>
    </source>
</evidence>
<dbReference type="Gene3D" id="3.40.50.720">
    <property type="entry name" value="NAD(P)-binding Rossmann-like Domain"/>
    <property type="match status" value="1"/>
</dbReference>
<accession>A0A2P4P7I5</accession>
<dbReference type="SUPFAM" id="SSF51735">
    <property type="entry name" value="NAD(P)-binding Rossmann-fold domains"/>
    <property type="match status" value="1"/>
</dbReference>